<keyword evidence="6 7" id="KW-0067">ATP-binding</keyword>
<dbReference type="Proteomes" id="UP000006813">
    <property type="component" value="Unassembled WGS sequence"/>
</dbReference>
<evidence type="ECO:0000313" key="10">
    <source>
        <dbReference type="EMBL" id="EHB09885.1"/>
    </source>
</evidence>
<evidence type="ECO:0000259" key="8">
    <source>
        <dbReference type="PROSITE" id="PS50011"/>
    </source>
</evidence>
<keyword evidence="3" id="KW-0808">Transferase</keyword>
<reference evidence="10 11" key="1">
    <citation type="journal article" date="2011" name="Nature">
        <title>Genome sequencing reveals insights into physiology and longevity of the naked mole rat.</title>
        <authorList>
            <person name="Kim E.B."/>
            <person name="Fang X."/>
            <person name="Fushan A.A."/>
            <person name="Huang Z."/>
            <person name="Lobanov A.V."/>
            <person name="Han L."/>
            <person name="Marino S.M."/>
            <person name="Sun X."/>
            <person name="Turanov A.A."/>
            <person name="Yang P."/>
            <person name="Yim S.H."/>
            <person name="Zhao X."/>
            <person name="Kasaikina M.V."/>
            <person name="Stoletzki N."/>
            <person name="Peng C."/>
            <person name="Polak P."/>
            <person name="Xiong Z."/>
            <person name="Kiezun A."/>
            <person name="Zhu Y."/>
            <person name="Chen Y."/>
            <person name="Kryukov G.V."/>
            <person name="Zhang Q."/>
            <person name="Peshkin L."/>
            <person name="Yang L."/>
            <person name="Bronson R.T."/>
            <person name="Buffenstein R."/>
            <person name="Wang B."/>
            <person name="Han C."/>
            <person name="Li Q."/>
            <person name="Chen L."/>
            <person name="Zhao W."/>
            <person name="Sunyaev S.R."/>
            <person name="Park T.J."/>
            <person name="Zhang G."/>
            <person name="Wang J."/>
            <person name="Gladyshev V.N."/>
        </authorList>
    </citation>
    <scope>NUCLEOTIDE SEQUENCE [LARGE SCALE GENOMIC DNA]</scope>
</reference>
<dbReference type="FunFam" id="1.10.510.10:FF:000634">
    <property type="entry name" value="Protein kinase C"/>
    <property type="match status" value="1"/>
</dbReference>
<evidence type="ECO:0000256" key="4">
    <source>
        <dbReference type="ARBA" id="ARBA00022741"/>
    </source>
</evidence>
<dbReference type="Gene3D" id="3.30.200.20">
    <property type="entry name" value="Phosphorylase Kinase, domain 1"/>
    <property type="match status" value="2"/>
</dbReference>
<keyword evidence="1" id="KW-0723">Serine/threonine-protein kinase</keyword>
<dbReference type="InterPro" id="IPR011009">
    <property type="entry name" value="Kinase-like_dom_sf"/>
</dbReference>
<dbReference type="GO" id="GO:0005524">
    <property type="term" value="F:ATP binding"/>
    <property type="evidence" value="ECO:0007669"/>
    <property type="project" value="UniProtKB-UniRule"/>
</dbReference>
<dbReference type="InterPro" id="IPR000961">
    <property type="entry name" value="AGC-kinase_C"/>
</dbReference>
<dbReference type="PANTHER" id="PTHR24351">
    <property type="entry name" value="RIBOSOMAL PROTEIN S6 KINASE"/>
    <property type="match status" value="1"/>
</dbReference>
<dbReference type="SMART" id="SM00133">
    <property type="entry name" value="S_TK_X"/>
    <property type="match status" value="1"/>
</dbReference>
<dbReference type="InterPro" id="IPR017892">
    <property type="entry name" value="Pkinase_C"/>
</dbReference>
<evidence type="ECO:0000256" key="3">
    <source>
        <dbReference type="ARBA" id="ARBA00022679"/>
    </source>
</evidence>
<evidence type="ECO:0000256" key="2">
    <source>
        <dbReference type="ARBA" id="ARBA00022553"/>
    </source>
</evidence>
<organism evidence="10 11">
    <name type="scientific">Heterocephalus glaber</name>
    <name type="common">Naked mole rat</name>
    <dbReference type="NCBI Taxonomy" id="10181"/>
    <lineage>
        <taxon>Eukaryota</taxon>
        <taxon>Metazoa</taxon>
        <taxon>Chordata</taxon>
        <taxon>Craniata</taxon>
        <taxon>Vertebrata</taxon>
        <taxon>Euteleostomi</taxon>
        <taxon>Mammalia</taxon>
        <taxon>Eutheria</taxon>
        <taxon>Euarchontoglires</taxon>
        <taxon>Glires</taxon>
        <taxon>Rodentia</taxon>
        <taxon>Hystricomorpha</taxon>
        <taxon>Bathyergidae</taxon>
        <taxon>Heterocephalus</taxon>
    </lineage>
</organism>
<dbReference type="Pfam" id="PF00433">
    <property type="entry name" value="Pkinase_C"/>
    <property type="match status" value="1"/>
</dbReference>
<dbReference type="Gene3D" id="1.10.510.10">
    <property type="entry name" value="Transferase(Phosphotransferase) domain 1"/>
    <property type="match status" value="2"/>
</dbReference>
<dbReference type="InParanoid" id="G5BKS9"/>
<dbReference type="PROSITE" id="PS50011">
    <property type="entry name" value="PROTEIN_KINASE_DOM"/>
    <property type="match status" value="1"/>
</dbReference>
<gene>
    <name evidence="10" type="ORF">GW7_03864</name>
</gene>
<evidence type="ECO:0000313" key="11">
    <source>
        <dbReference type="Proteomes" id="UP000006813"/>
    </source>
</evidence>
<sequence>MATLFRPSTSAGELAVLSAQIVQGDLAARYISAPIVNSWFTRSATSITIECGLRSLTSEPTIPVNPSSMASDPAYTVIPHNLSTHEALEQFDEENEAGNTGESGKVSSGLGLEDFDLFQVIGRGSYGKVLLVQLKESNCMYAMKTVKKEQVNVDQVQREKRILQQTFNCPFLVALHACFQMERRLFLVLDYVSGGDLLFHVKQQRWLPEEHARFYSAEISLAVNYLHQQGILYRILKLKNILLDSEGHIKLIDFCLCKEGLQTGDMTCTFCGTPNFVAPELMKGEDYSFMENPFFQNVDWDMMEQKQVVPPFKPNISEGFSLDNFDPEFTNELVQITPDDNDIMRKLDGYEFAGFEYINRLMMYEEEGV</sequence>
<feature type="binding site" evidence="7">
    <location>
        <position position="148"/>
    </location>
    <ligand>
        <name>ATP</name>
        <dbReference type="ChEBI" id="CHEBI:30616"/>
    </ligand>
</feature>
<dbReference type="SUPFAM" id="SSF56112">
    <property type="entry name" value="Protein kinase-like (PK-like)"/>
    <property type="match status" value="1"/>
</dbReference>
<dbReference type="InterPro" id="IPR000719">
    <property type="entry name" value="Prot_kinase_dom"/>
</dbReference>
<evidence type="ECO:0000256" key="7">
    <source>
        <dbReference type="PROSITE-ProRule" id="PRU10141"/>
    </source>
</evidence>
<evidence type="ECO:0000256" key="6">
    <source>
        <dbReference type="ARBA" id="ARBA00022840"/>
    </source>
</evidence>
<evidence type="ECO:0000259" key="9">
    <source>
        <dbReference type="PROSITE" id="PS51285"/>
    </source>
</evidence>
<dbReference type="STRING" id="10181.G5BKS9"/>
<accession>G5BKS9</accession>
<dbReference type="InterPro" id="IPR017441">
    <property type="entry name" value="Protein_kinase_ATP_BS"/>
</dbReference>
<dbReference type="EMBL" id="JH170779">
    <property type="protein sequence ID" value="EHB09885.1"/>
    <property type="molecule type" value="Genomic_DNA"/>
</dbReference>
<feature type="domain" description="AGC-kinase C-terminal" evidence="9">
    <location>
        <begin position="296"/>
        <end position="367"/>
    </location>
</feature>
<keyword evidence="2" id="KW-0597">Phosphoprotein</keyword>
<proteinExistence type="predicted"/>
<feature type="domain" description="Protein kinase" evidence="8">
    <location>
        <begin position="115"/>
        <end position="369"/>
    </location>
</feature>
<evidence type="ECO:0000256" key="1">
    <source>
        <dbReference type="ARBA" id="ARBA00022527"/>
    </source>
</evidence>
<dbReference type="PROSITE" id="PS00107">
    <property type="entry name" value="PROTEIN_KINASE_ATP"/>
    <property type="match status" value="1"/>
</dbReference>
<keyword evidence="5 10" id="KW-0418">Kinase</keyword>
<dbReference type="AlphaFoldDB" id="G5BKS9"/>
<dbReference type="Pfam" id="PF00069">
    <property type="entry name" value="Pkinase"/>
    <property type="match status" value="1"/>
</dbReference>
<name>G5BKS9_HETGA</name>
<evidence type="ECO:0000256" key="5">
    <source>
        <dbReference type="ARBA" id="ARBA00022777"/>
    </source>
</evidence>
<dbReference type="GO" id="GO:0004674">
    <property type="term" value="F:protein serine/threonine kinase activity"/>
    <property type="evidence" value="ECO:0007669"/>
    <property type="project" value="UniProtKB-KW"/>
</dbReference>
<dbReference type="PROSITE" id="PS51285">
    <property type="entry name" value="AGC_KINASE_CTER"/>
    <property type="match status" value="1"/>
</dbReference>
<keyword evidence="4 7" id="KW-0547">Nucleotide-binding</keyword>
<protein>
    <submittedName>
        <fullName evidence="10">Protein kinase C iota type</fullName>
    </submittedName>
</protein>